<evidence type="ECO:0000256" key="12">
    <source>
        <dbReference type="SAM" id="Phobius"/>
    </source>
</evidence>
<dbReference type="AlphaFoldDB" id="A0A4R0X2M2"/>
<evidence type="ECO:0000256" key="6">
    <source>
        <dbReference type="ARBA" id="ARBA00022692"/>
    </source>
</evidence>
<dbReference type="InterPro" id="IPR002585">
    <property type="entry name" value="Cyt-d_ubiquinol_oxidase_su_1"/>
</dbReference>
<keyword evidence="8" id="KW-0249">Electron transport</keyword>
<keyword evidence="11 12" id="KW-0472">Membrane</keyword>
<feature type="transmembrane region" description="Helical" evidence="12">
    <location>
        <begin position="20"/>
        <end position="43"/>
    </location>
</feature>
<keyword evidence="3" id="KW-0813">Transport</keyword>
<dbReference type="GO" id="GO:0070069">
    <property type="term" value="C:cytochrome complex"/>
    <property type="evidence" value="ECO:0007669"/>
    <property type="project" value="InterPro"/>
</dbReference>
<evidence type="ECO:0000313" key="13">
    <source>
        <dbReference type="EMBL" id="TCG02912.1"/>
    </source>
</evidence>
<evidence type="ECO:0000256" key="9">
    <source>
        <dbReference type="ARBA" id="ARBA00022989"/>
    </source>
</evidence>
<dbReference type="GO" id="GO:0020037">
    <property type="term" value="F:heme binding"/>
    <property type="evidence" value="ECO:0007669"/>
    <property type="project" value="TreeGrafter"/>
</dbReference>
<comment type="subcellular location">
    <subcellularLocation>
        <location evidence="1">Cell membrane</location>
        <topology evidence="1">Multi-pass membrane protein</topology>
    </subcellularLocation>
</comment>
<evidence type="ECO:0000256" key="1">
    <source>
        <dbReference type="ARBA" id="ARBA00004651"/>
    </source>
</evidence>
<dbReference type="EMBL" id="MWML01000634">
    <property type="protein sequence ID" value="TCG02912.1"/>
    <property type="molecule type" value="Genomic_DNA"/>
</dbReference>
<evidence type="ECO:0000313" key="14">
    <source>
        <dbReference type="Proteomes" id="UP000294200"/>
    </source>
</evidence>
<evidence type="ECO:0000256" key="2">
    <source>
        <dbReference type="ARBA" id="ARBA00009819"/>
    </source>
</evidence>
<keyword evidence="5" id="KW-0349">Heme</keyword>
<feature type="non-terminal residue" evidence="13">
    <location>
        <position position="266"/>
    </location>
</feature>
<accession>A0A4R0X2M2</accession>
<evidence type="ECO:0000256" key="5">
    <source>
        <dbReference type="ARBA" id="ARBA00022617"/>
    </source>
</evidence>
<gene>
    <name evidence="13" type="ORF">BZM27_52355</name>
</gene>
<name>A0A4R0X2M2_9BURK</name>
<dbReference type="GO" id="GO:0016682">
    <property type="term" value="F:oxidoreductase activity, acting on diphenols and related substances as donors, oxygen as acceptor"/>
    <property type="evidence" value="ECO:0007669"/>
    <property type="project" value="TreeGrafter"/>
</dbReference>
<evidence type="ECO:0000256" key="7">
    <source>
        <dbReference type="ARBA" id="ARBA00022723"/>
    </source>
</evidence>
<sequence length="266" mass="29463">MEPLALVLSRIQFAATVSFHIIFPAFTIGLAAWLALLEAMSLATQNPTYRRVFDFWLKVFGVAFGMGVVSGVVMAFQFGTNWSVLSRASGPIQGPLLAYESFTAFALEASFFGMMLFGRNRVPKWLYLVACILVALGTTLSAFWILINNSWMQHPVGFRIENGLFVPTDWPAIIFNSVVWVRFPHMLLGAYLTTAFCVAAVGARYLLQGRNKTDAIVMLRMGLGLASVLIPLQIFFGHLAGDYIHDLQPVKFAAIEGRWADEQPAT</sequence>
<dbReference type="PANTHER" id="PTHR30365">
    <property type="entry name" value="CYTOCHROME D UBIQUINOL OXIDASE"/>
    <property type="match status" value="1"/>
</dbReference>
<evidence type="ECO:0000256" key="3">
    <source>
        <dbReference type="ARBA" id="ARBA00022448"/>
    </source>
</evidence>
<evidence type="ECO:0000256" key="10">
    <source>
        <dbReference type="ARBA" id="ARBA00023004"/>
    </source>
</evidence>
<keyword evidence="7" id="KW-0479">Metal-binding</keyword>
<feature type="transmembrane region" description="Helical" evidence="12">
    <location>
        <begin position="186"/>
        <end position="207"/>
    </location>
</feature>
<keyword evidence="6 12" id="KW-0812">Transmembrane</keyword>
<proteinExistence type="inferred from homology"/>
<comment type="similarity">
    <text evidence="2">Belongs to the cytochrome ubiquinol oxidase subunit 1 family.</text>
</comment>
<feature type="transmembrane region" description="Helical" evidence="12">
    <location>
        <begin position="219"/>
        <end position="240"/>
    </location>
</feature>
<evidence type="ECO:0000256" key="11">
    <source>
        <dbReference type="ARBA" id="ARBA00023136"/>
    </source>
</evidence>
<keyword evidence="4" id="KW-1003">Cell membrane</keyword>
<feature type="transmembrane region" description="Helical" evidence="12">
    <location>
        <begin position="125"/>
        <end position="147"/>
    </location>
</feature>
<dbReference type="GO" id="GO:0009055">
    <property type="term" value="F:electron transfer activity"/>
    <property type="evidence" value="ECO:0007669"/>
    <property type="project" value="InterPro"/>
</dbReference>
<keyword evidence="9 12" id="KW-1133">Transmembrane helix</keyword>
<dbReference type="Proteomes" id="UP000294200">
    <property type="component" value="Unassembled WGS sequence"/>
</dbReference>
<reference evidence="13 14" key="1">
    <citation type="submission" date="2017-02" db="EMBL/GenBank/DDBJ databases">
        <title>Paraburkholderia sophoroidis sp. nov. and Paraburkholderia steynii sp. nov. rhizobial symbionts of the fynbos legume Hypocalyptus sophoroides.</title>
        <authorList>
            <person name="Steenkamp E.T."/>
            <person name="Beukes C.W."/>
            <person name="Van Zyl E."/>
            <person name="Avontuur J."/>
            <person name="Chan W.Y."/>
            <person name="Hassen A."/>
            <person name="Palmer M."/>
            <person name="Mthombeni L."/>
            <person name="Phalane F."/>
            <person name="Sereme K."/>
            <person name="Venter S.N."/>
        </authorList>
    </citation>
    <scope>NUCLEOTIDE SEQUENCE [LARGE SCALE GENOMIC DNA]</scope>
    <source>
        <strain evidence="13 14">HC1.1ba</strain>
    </source>
</reference>
<dbReference type="Pfam" id="PF01654">
    <property type="entry name" value="Cyt_bd_oxida_I"/>
    <property type="match status" value="1"/>
</dbReference>
<dbReference type="GO" id="GO:0019646">
    <property type="term" value="P:aerobic electron transport chain"/>
    <property type="evidence" value="ECO:0007669"/>
    <property type="project" value="InterPro"/>
</dbReference>
<organism evidence="13 14">
    <name type="scientific">Paraburkholderia steynii</name>
    <dbReference type="NCBI Taxonomy" id="1245441"/>
    <lineage>
        <taxon>Bacteria</taxon>
        <taxon>Pseudomonadati</taxon>
        <taxon>Pseudomonadota</taxon>
        <taxon>Betaproteobacteria</taxon>
        <taxon>Burkholderiales</taxon>
        <taxon>Burkholderiaceae</taxon>
        <taxon>Paraburkholderia</taxon>
    </lineage>
</organism>
<dbReference type="GO" id="GO:0005886">
    <property type="term" value="C:plasma membrane"/>
    <property type="evidence" value="ECO:0007669"/>
    <property type="project" value="UniProtKB-SubCell"/>
</dbReference>
<feature type="transmembrane region" description="Helical" evidence="12">
    <location>
        <begin position="55"/>
        <end position="76"/>
    </location>
</feature>
<evidence type="ECO:0000256" key="4">
    <source>
        <dbReference type="ARBA" id="ARBA00022475"/>
    </source>
</evidence>
<comment type="caution">
    <text evidence="13">The sequence shown here is derived from an EMBL/GenBank/DDBJ whole genome shotgun (WGS) entry which is preliminary data.</text>
</comment>
<dbReference type="PANTHER" id="PTHR30365:SF14">
    <property type="entry name" value="CYTOCHROME BD MENAQUINOL OXIDASE SUBUNIT I-RELATED"/>
    <property type="match status" value="1"/>
</dbReference>
<keyword evidence="10" id="KW-0408">Iron</keyword>
<evidence type="ECO:0000256" key="8">
    <source>
        <dbReference type="ARBA" id="ARBA00022982"/>
    </source>
</evidence>
<protein>
    <submittedName>
        <fullName evidence="13">Cytochrome ubiquinol oxidase subunit I</fullName>
    </submittedName>
</protein>
<feature type="transmembrane region" description="Helical" evidence="12">
    <location>
        <begin position="96"/>
        <end position="118"/>
    </location>
</feature>
<keyword evidence="14" id="KW-1185">Reference proteome</keyword>
<dbReference type="GO" id="GO:0046872">
    <property type="term" value="F:metal ion binding"/>
    <property type="evidence" value="ECO:0007669"/>
    <property type="project" value="UniProtKB-KW"/>
</dbReference>